<dbReference type="PANTHER" id="PTHR11455:SF9">
    <property type="entry name" value="CRYPTOCHROME CIRCADIAN CLOCK 5 ISOFORM X1"/>
    <property type="match status" value="1"/>
</dbReference>
<keyword evidence="3 5" id="KW-0274">FAD</keyword>
<feature type="binding site" evidence="5">
    <location>
        <begin position="357"/>
        <end position="359"/>
    </location>
    <ligand>
        <name>FAD</name>
        <dbReference type="ChEBI" id="CHEBI:57692"/>
    </ligand>
</feature>
<dbReference type="Pfam" id="PF00875">
    <property type="entry name" value="DNA_photolyase"/>
    <property type="match status" value="1"/>
</dbReference>
<keyword evidence="2 5" id="KW-0285">Flavoprotein</keyword>
<dbReference type="InterPro" id="IPR036155">
    <property type="entry name" value="Crypto/Photolyase_N_sf"/>
</dbReference>
<dbReference type="GO" id="GO:0003904">
    <property type="term" value="F:deoxyribodipyrimidine photo-lyase activity"/>
    <property type="evidence" value="ECO:0007669"/>
    <property type="project" value="TreeGrafter"/>
</dbReference>
<keyword evidence="4 6" id="KW-0157">Chromophore</keyword>
<evidence type="ECO:0000313" key="9">
    <source>
        <dbReference type="Proteomes" id="UP000671852"/>
    </source>
</evidence>
<reference evidence="8" key="2">
    <citation type="submission" date="2021-04" db="EMBL/GenBank/DDBJ databases">
        <title>Isolation and characterization of a novel species of the genus Sulfurimonas.</title>
        <authorList>
            <person name="Fukui M."/>
        </authorList>
    </citation>
    <scope>NUCLEOTIDE SEQUENCE</scope>
    <source>
        <strain evidence="8">H1576</strain>
    </source>
</reference>
<dbReference type="EMBL" id="CP046072">
    <property type="protein sequence ID" value="QSZ42162.1"/>
    <property type="molecule type" value="Genomic_DNA"/>
</dbReference>
<dbReference type="Gene3D" id="1.10.579.10">
    <property type="entry name" value="DNA Cyclobutane Dipyrimidine Photolyase, subunit A, domain 3"/>
    <property type="match status" value="1"/>
</dbReference>
<dbReference type="InterPro" id="IPR018394">
    <property type="entry name" value="DNA_photolyase_1_CS_C"/>
</dbReference>
<evidence type="ECO:0000259" key="7">
    <source>
        <dbReference type="PROSITE" id="PS51645"/>
    </source>
</evidence>
<dbReference type="SUPFAM" id="SSF48173">
    <property type="entry name" value="Cryptochrome/photolyase FAD-binding domain"/>
    <property type="match status" value="1"/>
</dbReference>
<dbReference type="Gene3D" id="3.40.50.620">
    <property type="entry name" value="HUPs"/>
    <property type="match status" value="1"/>
</dbReference>
<keyword evidence="9" id="KW-1185">Reference proteome</keyword>
<evidence type="ECO:0000256" key="6">
    <source>
        <dbReference type="RuleBase" id="RU004182"/>
    </source>
</evidence>
<reference evidence="8" key="1">
    <citation type="submission" date="2019-11" db="EMBL/GenBank/DDBJ databases">
        <authorList>
            <person name="Kojima H."/>
        </authorList>
    </citation>
    <scope>NUCLEOTIDE SEQUENCE</scope>
    <source>
        <strain evidence="8">H1576</strain>
    </source>
</reference>
<dbReference type="PROSITE" id="PS00691">
    <property type="entry name" value="DNA_PHOTOLYASES_1_2"/>
    <property type="match status" value="1"/>
</dbReference>
<dbReference type="GO" id="GO:0006950">
    <property type="term" value="P:response to stress"/>
    <property type="evidence" value="ECO:0007669"/>
    <property type="project" value="UniProtKB-ARBA"/>
</dbReference>
<dbReference type="GO" id="GO:0006139">
    <property type="term" value="P:nucleobase-containing compound metabolic process"/>
    <property type="evidence" value="ECO:0007669"/>
    <property type="project" value="UniProtKB-ARBA"/>
</dbReference>
<dbReference type="PRINTS" id="PR00147">
    <property type="entry name" value="DNAPHOTLYASE"/>
</dbReference>
<feature type="domain" description="Photolyase/cryptochrome alpha/beta" evidence="7">
    <location>
        <begin position="1"/>
        <end position="120"/>
    </location>
</feature>
<evidence type="ECO:0000313" key="8">
    <source>
        <dbReference type="EMBL" id="QSZ42162.1"/>
    </source>
</evidence>
<feature type="binding site" evidence="5">
    <location>
        <position position="260"/>
    </location>
    <ligand>
        <name>FAD</name>
        <dbReference type="ChEBI" id="CHEBI:57692"/>
    </ligand>
</feature>
<feature type="binding site" evidence="5">
    <location>
        <begin position="263"/>
        <end position="270"/>
    </location>
    <ligand>
        <name>FAD</name>
        <dbReference type="ChEBI" id="CHEBI:57692"/>
    </ligand>
</feature>
<dbReference type="Pfam" id="PF03441">
    <property type="entry name" value="FAD_binding_7"/>
    <property type="match status" value="1"/>
</dbReference>
<dbReference type="GO" id="GO:0071949">
    <property type="term" value="F:FAD binding"/>
    <property type="evidence" value="ECO:0007669"/>
    <property type="project" value="TreeGrafter"/>
</dbReference>
<dbReference type="GO" id="GO:0003677">
    <property type="term" value="F:DNA binding"/>
    <property type="evidence" value="ECO:0007669"/>
    <property type="project" value="TreeGrafter"/>
</dbReference>
<evidence type="ECO:0000256" key="2">
    <source>
        <dbReference type="ARBA" id="ARBA00022630"/>
    </source>
</evidence>
<comment type="cofactor">
    <cofactor evidence="1">
        <name>(6R)-5,10-methylene-5,6,7,8-tetrahydrofolate</name>
        <dbReference type="ChEBI" id="CHEBI:15636"/>
    </cofactor>
</comment>
<organism evidence="8 9">
    <name type="scientific">Sulfurimonas aquatica</name>
    <dbReference type="NCBI Taxonomy" id="2672570"/>
    <lineage>
        <taxon>Bacteria</taxon>
        <taxon>Pseudomonadati</taxon>
        <taxon>Campylobacterota</taxon>
        <taxon>Epsilonproteobacteria</taxon>
        <taxon>Campylobacterales</taxon>
        <taxon>Sulfurimonadaceae</taxon>
        <taxon>Sulfurimonas</taxon>
    </lineage>
</organism>
<dbReference type="Proteomes" id="UP000671852">
    <property type="component" value="Chromosome"/>
</dbReference>
<dbReference type="SUPFAM" id="SSF52425">
    <property type="entry name" value="Cryptochrome/photolyase, N-terminal domain"/>
    <property type="match status" value="1"/>
</dbReference>
<evidence type="ECO:0000256" key="3">
    <source>
        <dbReference type="ARBA" id="ARBA00022827"/>
    </source>
</evidence>
<dbReference type="InterPro" id="IPR014729">
    <property type="entry name" value="Rossmann-like_a/b/a_fold"/>
</dbReference>
<accession>A0A975B0W5</accession>
<name>A0A975B0W5_9BACT</name>
<dbReference type="InterPro" id="IPR036134">
    <property type="entry name" value="Crypto/Photolyase_FAD-like_sf"/>
</dbReference>
<dbReference type="GO" id="GO:0009416">
    <property type="term" value="P:response to light stimulus"/>
    <property type="evidence" value="ECO:0007669"/>
    <property type="project" value="TreeGrafter"/>
</dbReference>
<dbReference type="PROSITE" id="PS51645">
    <property type="entry name" value="PHR_CRY_ALPHA_BETA"/>
    <property type="match status" value="1"/>
</dbReference>
<dbReference type="RefSeq" id="WP_207560977.1">
    <property type="nucleotide sequence ID" value="NZ_CP046072.1"/>
</dbReference>
<dbReference type="InterPro" id="IPR002081">
    <property type="entry name" value="Cryptochrome/DNA_photolyase_1"/>
</dbReference>
<protein>
    <submittedName>
        <fullName evidence="8">Deoxyribodipyrimidine photo-lyase</fullName>
    </submittedName>
</protein>
<sequence length="449" mass="53319">MRRILWFRRDLRVKDNPLLSLGGEVLPIFIFDENILSSLPRDDKRVAFIFFYVEKLKKQLKEIGLDLKVFYAKPTDVFEYFLKKGFDEVVASGDYDAYAKQRDLEISHKIHFRYIQDTYIFRHNEVLKDDGSPYLVFTPFYKKARKILDSKNIDEYPLKEHALVEEEYINLTIINENEELLSSSLELQSMGFKEVALDIVEPYEKLQIFMKNISSYKEKRDFLESDIGSRLSVDFRFGTIGVREVLRFLFENSHLDIEPFIRQLIFRDFYAYLLFHFPQIENENYKYSFNGIENEEKYRTFCEGKTGFPIVDAGVRELIQTGSMHNRVRMVVASFFTKDLLLPWQWGEAFFAQRLLDYDKASNVLSWQWSAGTGVDPQPYFRVFNPYLQSKKFDKDGVYIKKYVKELKDVEVKNLHKEEYLLEHDILNYPKPMLNHKEAAKKAIEAFKP</sequence>
<dbReference type="PANTHER" id="PTHR11455">
    <property type="entry name" value="CRYPTOCHROME"/>
    <property type="match status" value="1"/>
</dbReference>
<dbReference type="Gene3D" id="1.25.40.80">
    <property type="match status" value="1"/>
</dbReference>
<comment type="cofactor">
    <cofactor evidence="5">
        <name>FAD</name>
        <dbReference type="ChEBI" id="CHEBI:57692"/>
    </cofactor>
    <text evidence="5">Binds 1 FAD per subunit.</text>
</comment>
<evidence type="ECO:0000256" key="4">
    <source>
        <dbReference type="ARBA" id="ARBA00022991"/>
    </source>
</evidence>
<dbReference type="AlphaFoldDB" id="A0A975B0W5"/>
<gene>
    <name evidence="8" type="ORF">GJV85_08565</name>
</gene>
<evidence type="ECO:0000256" key="5">
    <source>
        <dbReference type="PIRSR" id="PIRSR602081-1"/>
    </source>
</evidence>
<dbReference type="KEGG" id="saqt:GJV85_08565"/>
<dbReference type="InterPro" id="IPR005101">
    <property type="entry name" value="Cryptochr/Photolyase_FAD-bd"/>
</dbReference>
<comment type="similarity">
    <text evidence="6">Belongs to the DNA photolyase family.</text>
</comment>
<feature type="binding site" evidence="5">
    <location>
        <position position="216"/>
    </location>
    <ligand>
        <name>FAD</name>
        <dbReference type="ChEBI" id="CHEBI:57692"/>
    </ligand>
</feature>
<evidence type="ECO:0000256" key="1">
    <source>
        <dbReference type="ARBA" id="ARBA00001932"/>
    </source>
</evidence>
<dbReference type="InterPro" id="IPR006050">
    <property type="entry name" value="DNA_photolyase_N"/>
</dbReference>
<proteinExistence type="inferred from homology"/>